<sequence length="172" mass="19199">MSQHHIWTQILEKTLVQEHKNSINTNTRRKRDTGRGGCCRRRATTTSPPFPLDPAEGRVPPPPSPPFPLDPTEGRASPLPTASLPAGREGVAACRLPWLHGEKEEARGREALRSRVERGERRRGVAGGEENEREDKGDREREEGRCGSVYTGSFFLICAILAVWFGLVGRFF</sequence>
<evidence type="ECO:0000256" key="2">
    <source>
        <dbReference type="SAM" id="Phobius"/>
    </source>
</evidence>
<dbReference type="EMBL" id="AP005177">
    <property type="protein sequence ID" value="BAD31041.1"/>
    <property type="molecule type" value="Genomic_DNA"/>
</dbReference>
<evidence type="ECO:0000256" key="1">
    <source>
        <dbReference type="SAM" id="MobiDB-lite"/>
    </source>
</evidence>
<feature type="compositionally biased region" description="Pro residues" evidence="1">
    <location>
        <begin position="59"/>
        <end position="69"/>
    </location>
</feature>
<evidence type="ECO:0000313" key="3">
    <source>
        <dbReference type="EMBL" id="BAD31041.1"/>
    </source>
</evidence>
<feature type="compositionally biased region" description="Basic and acidic residues" evidence="1">
    <location>
        <begin position="133"/>
        <end position="144"/>
    </location>
</feature>
<dbReference type="Proteomes" id="UP000000763">
    <property type="component" value="Chromosome 7"/>
</dbReference>
<evidence type="ECO:0000313" key="4">
    <source>
        <dbReference type="Proteomes" id="UP000000763"/>
    </source>
</evidence>
<feature type="transmembrane region" description="Helical" evidence="2">
    <location>
        <begin position="149"/>
        <end position="167"/>
    </location>
</feature>
<feature type="region of interest" description="Disordered" evidence="1">
    <location>
        <begin position="105"/>
        <end position="144"/>
    </location>
</feature>
<dbReference type="AlphaFoldDB" id="Q69RP5"/>
<reference evidence="4" key="1">
    <citation type="journal article" date="2005" name="Nature">
        <title>The map-based sequence of the rice genome.</title>
        <authorList>
            <consortium name="International rice genome sequencing project (IRGSP)"/>
            <person name="Matsumoto T."/>
            <person name="Wu J."/>
            <person name="Kanamori H."/>
            <person name="Katayose Y."/>
            <person name="Fujisawa M."/>
            <person name="Namiki N."/>
            <person name="Mizuno H."/>
            <person name="Yamamoto K."/>
            <person name="Antonio B.A."/>
            <person name="Baba T."/>
            <person name="Sakata K."/>
            <person name="Nagamura Y."/>
            <person name="Aoki H."/>
            <person name="Arikawa K."/>
            <person name="Arita K."/>
            <person name="Bito T."/>
            <person name="Chiden Y."/>
            <person name="Fujitsuka N."/>
            <person name="Fukunaka R."/>
            <person name="Hamada M."/>
            <person name="Harada C."/>
            <person name="Hayashi A."/>
            <person name="Hijishita S."/>
            <person name="Honda M."/>
            <person name="Hosokawa S."/>
            <person name="Ichikawa Y."/>
            <person name="Idonuma A."/>
            <person name="Iijima M."/>
            <person name="Ikeda M."/>
            <person name="Ikeno M."/>
            <person name="Ito K."/>
            <person name="Ito S."/>
            <person name="Ito T."/>
            <person name="Ito Y."/>
            <person name="Ito Y."/>
            <person name="Iwabuchi A."/>
            <person name="Kamiya K."/>
            <person name="Karasawa W."/>
            <person name="Kurita K."/>
            <person name="Katagiri S."/>
            <person name="Kikuta A."/>
            <person name="Kobayashi H."/>
            <person name="Kobayashi N."/>
            <person name="Machita K."/>
            <person name="Maehara T."/>
            <person name="Masukawa M."/>
            <person name="Mizubayashi T."/>
            <person name="Mukai Y."/>
            <person name="Nagasaki H."/>
            <person name="Nagata Y."/>
            <person name="Naito S."/>
            <person name="Nakashima M."/>
            <person name="Nakama Y."/>
            <person name="Nakamichi Y."/>
            <person name="Nakamura M."/>
            <person name="Meguro A."/>
            <person name="Negishi M."/>
            <person name="Ohta I."/>
            <person name="Ohta T."/>
            <person name="Okamoto M."/>
            <person name="Ono N."/>
            <person name="Saji S."/>
            <person name="Sakaguchi M."/>
            <person name="Sakai K."/>
            <person name="Shibata M."/>
            <person name="Shimokawa T."/>
            <person name="Song J."/>
            <person name="Takazaki Y."/>
            <person name="Terasawa K."/>
            <person name="Tsugane M."/>
            <person name="Tsuji K."/>
            <person name="Ueda S."/>
            <person name="Waki K."/>
            <person name="Yamagata H."/>
            <person name="Yamamoto M."/>
            <person name="Yamamoto S."/>
            <person name="Yamane H."/>
            <person name="Yoshiki S."/>
            <person name="Yoshihara R."/>
            <person name="Yukawa K."/>
            <person name="Zhong H."/>
            <person name="Yano M."/>
            <person name="Yuan Q."/>
            <person name="Ouyang S."/>
            <person name="Liu J."/>
            <person name="Jones K.M."/>
            <person name="Gansberger K."/>
            <person name="Moffat K."/>
            <person name="Hill J."/>
            <person name="Bera J."/>
            <person name="Fadrosh D."/>
            <person name="Jin S."/>
            <person name="Johri S."/>
            <person name="Kim M."/>
            <person name="Overton L."/>
            <person name="Reardon M."/>
            <person name="Tsitrin T."/>
            <person name="Vuong H."/>
            <person name="Weaver B."/>
            <person name="Ciecko A."/>
            <person name="Tallon L."/>
            <person name="Jackson J."/>
            <person name="Pai G."/>
            <person name="Aken S.V."/>
            <person name="Utterback T."/>
            <person name="Reidmuller S."/>
            <person name="Feldblyum T."/>
            <person name="Hsiao J."/>
            <person name="Zismann V."/>
            <person name="Iobst S."/>
            <person name="de Vazeille A.R."/>
            <person name="Buell C.R."/>
            <person name="Ying K."/>
            <person name="Li Y."/>
            <person name="Lu T."/>
            <person name="Huang Y."/>
            <person name="Zhao Q."/>
            <person name="Feng Q."/>
            <person name="Zhang L."/>
            <person name="Zhu J."/>
            <person name="Weng Q."/>
            <person name="Mu J."/>
            <person name="Lu Y."/>
            <person name="Fan D."/>
            <person name="Liu Y."/>
            <person name="Guan J."/>
            <person name="Zhang Y."/>
            <person name="Yu S."/>
            <person name="Liu X."/>
            <person name="Zhang Y."/>
            <person name="Hong G."/>
            <person name="Han B."/>
            <person name="Choisne N."/>
            <person name="Demange N."/>
            <person name="Orjeda G."/>
            <person name="Samain S."/>
            <person name="Cattolico L."/>
            <person name="Pelletier E."/>
            <person name="Couloux A."/>
            <person name="Segurens B."/>
            <person name="Wincker P."/>
            <person name="D'Hont A."/>
            <person name="Scarpelli C."/>
            <person name="Weissenbach J."/>
            <person name="Salanoubat M."/>
            <person name="Quetier F."/>
            <person name="Yu Y."/>
            <person name="Kim H.R."/>
            <person name="Rambo T."/>
            <person name="Currie J."/>
            <person name="Collura K."/>
            <person name="Luo M."/>
            <person name="Yang T."/>
            <person name="Ammiraju J.S.S."/>
            <person name="Engler F."/>
            <person name="Soderlund C."/>
            <person name="Wing R.A."/>
            <person name="Palmer L.E."/>
            <person name="de la Bastide M."/>
            <person name="Spiegel L."/>
            <person name="Nascimento L."/>
            <person name="Zutavern T."/>
            <person name="O'Shaughnessy A."/>
            <person name="Dike S."/>
            <person name="Dedhia N."/>
            <person name="Preston R."/>
            <person name="Balija V."/>
            <person name="McCombie W.R."/>
            <person name="Chow T."/>
            <person name="Chen H."/>
            <person name="Chung M."/>
            <person name="Chen C."/>
            <person name="Shaw J."/>
            <person name="Wu H."/>
            <person name="Hsiao K."/>
            <person name="Chao Y."/>
            <person name="Chu M."/>
            <person name="Cheng C."/>
            <person name="Hour A."/>
            <person name="Lee P."/>
            <person name="Lin S."/>
            <person name="Lin Y."/>
            <person name="Liou J."/>
            <person name="Liu S."/>
            <person name="Hsing Y."/>
            <person name="Raghuvanshi S."/>
            <person name="Mohanty A."/>
            <person name="Bharti A.K."/>
            <person name="Gaur A."/>
            <person name="Gupta V."/>
            <person name="Kumar D."/>
            <person name="Ravi V."/>
            <person name="Vij S."/>
            <person name="Kapur A."/>
            <person name="Khurana P."/>
            <person name="Khurana P."/>
            <person name="Khurana J.P."/>
            <person name="Tyagi A.K."/>
            <person name="Gaikwad K."/>
            <person name="Singh A."/>
            <person name="Dalal V."/>
            <person name="Srivastava S."/>
            <person name="Dixit A."/>
            <person name="Pal A.K."/>
            <person name="Ghazi I.A."/>
            <person name="Yadav M."/>
            <person name="Pandit A."/>
            <person name="Bhargava A."/>
            <person name="Sureshbabu K."/>
            <person name="Batra K."/>
            <person name="Sharma T.R."/>
            <person name="Mohapatra T."/>
            <person name="Singh N.K."/>
            <person name="Messing J."/>
            <person name="Nelson A.B."/>
            <person name="Fuks G."/>
            <person name="Kavchok S."/>
            <person name="Keizer G."/>
            <person name="Linton E."/>
            <person name="Llaca V."/>
            <person name="Song R."/>
            <person name="Tanyolac B."/>
            <person name="Young S."/>
            <person name="Ho-Il K."/>
            <person name="Hahn J.H."/>
            <person name="Sangsakoo G."/>
            <person name="Vanavichit A."/>
            <person name="de Mattos Luiz.A.T."/>
            <person name="Zimmer P.D."/>
            <person name="Malone G."/>
            <person name="Dellagostin O."/>
            <person name="de Oliveira A.C."/>
            <person name="Bevan M."/>
            <person name="Bancroft I."/>
            <person name="Minx P."/>
            <person name="Cordum H."/>
            <person name="Wilson R."/>
            <person name="Cheng Z."/>
            <person name="Jin W."/>
            <person name="Jiang J."/>
            <person name="Leong S.A."/>
            <person name="Iwama H."/>
            <person name="Gojobori T."/>
            <person name="Itoh T."/>
            <person name="Niimura Y."/>
            <person name="Fujii Y."/>
            <person name="Habara T."/>
            <person name="Sakai H."/>
            <person name="Sato Y."/>
            <person name="Wilson G."/>
            <person name="Kumar K."/>
            <person name="McCouch S."/>
            <person name="Juretic N."/>
            <person name="Hoen D."/>
            <person name="Wright S."/>
            <person name="Bruskiewich R."/>
            <person name="Bureau T."/>
            <person name="Miyao A."/>
            <person name="Hirochika H."/>
            <person name="Nishikawa T."/>
            <person name="Kadowaki K."/>
            <person name="Sugiura M."/>
            <person name="Burr B."/>
            <person name="Sasaki T."/>
        </authorList>
    </citation>
    <scope>NUCLEOTIDE SEQUENCE [LARGE SCALE GENOMIC DNA]</scope>
    <source>
        <strain evidence="4">cv. Nipponbare</strain>
    </source>
</reference>
<reference evidence="4" key="2">
    <citation type="journal article" date="2008" name="Nucleic Acids Res.">
        <title>The rice annotation project database (RAP-DB): 2008 update.</title>
        <authorList>
            <consortium name="The rice annotation project (RAP)"/>
        </authorList>
    </citation>
    <scope>GENOME REANNOTATION</scope>
    <source>
        <strain evidence="4">cv. Nipponbare</strain>
    </source>
</reference>
<name>Q69RP5_ORYSJ</name>
<keyword evidence="2" id="KW-0472">Membrane</keyword>
<feature type="compositionally biased region" description="Basic and acidic residues" evidence="1">
    <location>
        <begin position="105"/>
        <end position="123"/>
    </location>
</feature>
<keyword evidence="2" id="KW-0812">Transmembrane</keyword>
<feature type="compositionally biased region" description="Basic residues" evidence="1">
    <location>
        <begin position="27"/>
        <end position="43"/>
    </location>
</feature>
<accession>Q69RP5</accession>
<protein>
    <submittedName>
        <fullName evidence="3">Uncharacterized protein</fullName>
    </submittedName>
</protein>
<proteinExistence type="predicted"/>
<gene>
    <name evidence="3" type="primary">OSJNBb0055I24.105</name>
</gene>
<feature type="region of interest" description="Disordered" evidence="1">
    <location>
        <begin position="19"/>
        <end position="86"/>
    </location>
</feature>
<keyword evidence="2" id="KW-1133">Transmembrane helix</keyword>
<organism evidence="3 4">
    <name type="scientific">Oryza sativa subsp. japonica</name>
    <name type="common">Rice</name>
    <dbReference type="NCBI Taxonomy" id="39947"/>
    <lineage>
        <taxon>Eukaryota</taxon>
        <taxon>Viridiplantae</taxon>
        <taxon>Streptophyta</taxon>
        <taxon>Embryophyta</taxon>
        <taxon>Tracheophyta</taxon>
        <taxon>Spermatophyta</taxon>
        <taxon>Magnoliopsida</taxon>
        <taxon>Liliopsida</taxon>
        <taxon>Poales</taxon>
        <taxon>Poaceae</taxon>
        <taxon>BOP clade</taxon>
        <taxon>Oryzoideae</taxon>
        <taxon>Oryzeae</taxon>
        <taxon>Oryzinae</taxon>
        <taxon>Oryza</taxon>
        <taxon>Oryza sativa</taxon>
    </lineage>
</organism>